<dbReference type="AlphaFoldDB" id="A0A6J4JZQ8"/>
<evidence type="ECO:0000313" key="2">
    <source>
        <dbReference type="EMBL" id="CAA9291832.1"/>
    </source>
</evidence>
<gene>
    <name evidence="2" type="ORF">AVDCRST_MAG61-237</name>
</gene>
<name>A0A6J4JZQ8_9ACTN</name>
<feature type="non-terminal residue" evidence="2">
    <location>
        <position position="1"/>
    </location>
</feature>
<evidence type="ECO:0000256" key="1">
    <source>
        <dbReference type="SAM" id="MobiDB-lite"/>
    </source>
</evidence>
<protein>
    <submittedName>
        <fullName evidence="2">ATP/GTP-binding protein</fullName>
    </submittedName>
</protein>
<reference evidence="2" key="1">
    <citation type="submission" date="2020-02" db="EMBL/GenBank/DDBJ databases">
        <authorList>
            <person name="Meier V. D."/>
        </authorList>
    </citation>
    <scope>NUCLEOTIDE SEQUENCE</scope>
    <source>
        <strain evidence="2">AVDCRST_MAG61</strain>
    </source>
</reference>
<proteinExistence type="predicted"/>
<dbReference type="EMBL" id="CADCTT010000036">
    <property type="protein sequence ID" value="CAA9291832.1"/>
    <property type="molecule type" value="Genomic_DNA"/>
</dbReference>
<accession>A0A6J4JZQ8</accession>
<sequence length="90" mass="9632">GPPTQQAPARGPAARVWPRHRGAEGGRPLAGAQHPRRLCRQGLPLPRLRPGDPRRDAARGRLARRAVLVGEQWRGGATALAHQLLAAPPV</sequence>
<feature type="region of interest" description="Disordered" evidence="1">
    <location>
        <begin position="1"/>
        <end position="37"/>
    </location>
</feature>
<organism evidence="2">
    <name type="scientific">uncultured Friedmanniella sp</name>
    <dbReference type="NCBI Taxonomy" id="335381"/>
    <lineage>
        <taxon>Bacteria</taxon>
        <taxon>Bacillati</taxon>
        <taxon>Actinomycetota</taxon>
        <taxon>Actinomycetes</taxon>
        <taxon>Propionibacteriales</taxon>
        <taxon>Nocardioidaceae</taxon>
        <taxon>Friedmanniella</taxon>
        <taxon>environmental samples</taxon>
    </lineage>
</organism>
<feature type="non-terminal residue" evidence="2">
    <location>
        <position position="90"/>
    </location>
</feature>